<dbReference type="GO" id="GO:0004177">
    <property type="term" value="F:aminopeptidase activity"/>
    <property type="evidence" value="ECO:0007669"/>
    <property type="project" value="UniProtKB-UniRule"/>
</dbReference>
<dbReference type="InterPro" id="IPR036264">
    <property type="entry name" value="Bact_exopeptidase_dim_dom"/>
</dbReference>
<evidence type="ECO:0000313" key="9">
    <source>
        <dbReference type="Proteomes" id="UP000240042"/>
    </source>
</evidence>
<proteinExistence type="inferred from homology"/>
<dbReference type="PANTHER" id="PTHR42994:SF2">
    <property type="entry name" value="PEPTIDASE"/>
    <property type="match status" value="1"/>
</dbReference>
<comment type="cofactor">
    <cofactor evidence="6">
        <name>a divalent metal cation</name>
        <dbReference type="ChEBI" id="CHEBI:60240"/>
    </cofactor>
    <text evidence="6">Binds 2 divalent metal cations per subunit.</text>
</comment>
<gene>
    <name evidence="8" type="ORF">SAMN02745150_00430</name>
</gene>
<evidence type="ECO:0000313" key="8">
    <source>
        <dbReference type="EMBL" id="SFB71498.1"/>
    </source>
</evidence>
<dbReference type="InterPro" id="IPR010162">
    <property type="entry name" value="PepT-like"/>
</dbReference>
<evidence type="ECO:0000256" key="6">
    <source>
        <dbReference type="PIRSR" id="PIRSR001123-2"/>
    </source>
</evidence>
<dbReference type="Gene3D" id="3.30.70.360">
    <property type="match status" value="1"/>
</dbReference>
<dbReference type="InterPro" id="IPR011650">
    <property type="entry name" value="Peptidase_M20_dimer"/>
</dbReference>
<dbReference type="PIRSF" id="PIRSF001123">
    <property type="entry name" value="PepA_GA"/>
    <property type="match status" value="1"/>
</dbReference>
<dbReference type="Gene3D" id="3.40.630.10">
    <property type="entry name" value="Zn peptidases"/>
    <property type="match status" value="1"/>
</dbReference>
<dbReference type="Pfam" id="PF01546">
    <property type="entry name" value="Peptidase_M20"/>
    <property type="match status" value="1"/>
</dbReference>
<keyword evidence="9" id="KW-1185">Reference proteome</keyword>
<sequence length="374" mass="40715">MSEYFQEKVVSLFLELVKIASPSFEEKPVFDFIENHLKGKHAEVRRISYVSSKFDGRCTENMIIKLPATDASKKSLFFDAHADTVLPCHNVLPVVEDSIIRSSGATILGADDKCGIASMLCALDIILEKKLPHGDLVFIISSAEEVGLVGAQNIPQEELLGIDYGFVLDSGGPVGTITTKAPYHYDYRITITGRAAHAAMNPEKGINAIKLAAEIIMQLPSGRLADDTVANVGIVEGGQARNVVPAETLIIGEFRSLIHEKCFPIRDQILEIVDAVKPKAVSIECMINKTNDGYNFDESTPIVEFAARALREVGIEASYEASCGGTNANIYAGMGIPTTVLSVGMEEIHSTKEYIRIVDLVDTVRIILKMVELS</sequence>
<dbReference type="InterPro" id="IPR008007">
    <property type="entry name" value="Peptidase_M42"/>
</dbReference>
<protein>
    <submittedName>
        <fullName evidence="8">Peptidase T-like protein</fullName>
    </submittedName>
</protein>
<dbReference type="AlphaFoldDB" id="A0A1I1DEK9"/>
<dbReference type="GO" id="GO:0046872">
    <property type="term" value="F:metal ion binding"/>
    <property type="evidence" value="ECO:0007669"/>
    <property type="project" value="UniProtKB-UniRule"/>
</dbReference>
<dbReference type="OrthoDB" id="9773892at2"/>
<evidence type="ECO:0000256" key="5">
    <source>
        <dbReference type="PIRNR" id="PIRNR001123"/>
    </source>
</evidence>
<comment type="cofactor">
    <cofactor evidence="1">
        <name>Zn(2+)</name>
        <dbReference type="ChEBI" id="CHEBI:29105"/>
    </cofactor>
</comment>
<dbReference type="RefSeq" id="WP_159428134.1">
    <property type="nucleotide sequence ID" value="NZ_FOKY01000001.1"/>
</dbReference>
<dbReference type="InterPro" id="IPR002933">
    <property type="entry name" value="Peptidase_M20"/>
</dbReference>
<dbReference type="PANTHER" id="PTHR42994">
    <property type="entry name" value="PEPTIDASE T"/>
    <property type="match status" value="1"/>
</dbReference>
<dbReference type="NCBIfam" id="TIGR01883">
    <property type="entry name" value="PepT-like"/>
    <property type="match status" value="1"/>
</dbReference>
<evidence type="ECO:0000259" key="7">
    <source>
        <dbReference type="Pfam" id="PF07687"/>
    </source>
</evidence>
<dbReference type="Proteomes" id="UP000240042">
    <property type="component" value="Unassembled WGS sequence"/>
</dbReference>
<keyword evidence="3" id="KW-0378">Hydrolase</keyword>
<evidence type="ECO:0000256" key="4">
    <source>
        <dbReference type="ARBA" id="ARBA00022833"/>
    </source>
</evidence>
<keyword evidence="4" id="KW-0862">Zinc</keyword>
<dbReference type="EMBL" id="FOKY01000001">
    <property type="protein sequence ID" value="SFB71498.1"/>
    <property type="molecule type" value="Genomic_DNA"/>
</dbReference>
<dbReference type="Pfam" id="PF07687">
    <property type="entry name" value="M20_dimer"/>
    <property type="match status" value="1"/>
</dbReference>
<comment type="similarity">
    <text evidence="5">Belongs to the peptidase M42 family.</text>
</comment>
<accession>A0A1I1DEK9</accession>
<keyword evidence="2 6" id="KW-0479">Metal-binding</keyword>
<organism evidence="8 9">
    <name type="scientific">Brevinema andersonii</name>
    <dbReference type="NCBI Taxonomy" id="34097"/>
    <lineage>
        <taxon>Bacteria</taxon>
        <taxon>Pseudomonadati</taxon>
        <taxon>Spirochaetota</taxon>
        <taxon>Spirochaetia</taxon>
        <taxon>Brevinematales</taxon>
        <taxon>Brevinemataceae</taxon>
        <taxon>Brevinema</taxon>
    </lineage>
</organism>
<dbReference type="SUPFAM" id="SSF53187">
    <property type="entry name" value="Zn-dependent exopeptidases"/>
    <property type="match status" value="1"/>
</dbReference>
<name>A0A1I1DEK9_BREAD</name>
<evidence type="ECO:0000256" key="2">
    <source>
        <dbReference type="ARBA" id="ARBA00022723"/>
    </source>
</evidence>
<dbReference type="STRING" id="34097.SAMN02745150_00430"/>
<evidence type="ECO:0000256" key="1">
    <source>
        <dbReference type="ARBA" id="ARBA00001947"/>
    </source>
</evidence>
<evidence type="ECO:0000256" key="3">
    <source>
        <dbReference type="ARBA" id="ARBA00022801"/>
    </source>
</evidence>
<feature type="binding site" evidence="6">
    <location>
        <position position="349"/>
    </location>
    <ligand>
        <name>Zn(2+)</name>
        <dbReference type="ChEBI" id="CHEBI:29105"/>
        <label>2</label>
    </ligand>
</feature>
<dbReference type="SUPFAM" id="SSF55031">
    <property type="entry name" value="Bacterial exopeptidase dimerisation domain"/>
    <property type="match status" value="1"/>
</dbReference>
<reference evidence="9" key="1">
    <citation type="submission" date="2016-10" db="EMBL/GenBank/DDBJ databases">
        <authorList>
            <person name="Varghese N."/>
            <person name="Submissions S."/>
        </authorList>
    </citation>
    <scope>NUCLEOTIDE SEQUENCE [LARGE SCALE GENOMIC DNA]</scope>
    <source>
        <strain evidence="9">ATCC 43811</strain>
    </source>
</reference>
<feature type="domain" description="Peptidase M20 dimerisation" evidence="7">
    <location>
        <begin position="187"/>
        <end position="279"/>
    </location>
</feature>